<keyword evidence="1" id="KW-0732">Signal</keyword>
<feature type="chain" id="PRO_5016910839" evidence="1">
    <location>
        <begin position="19"/>
        <end position="97"/>
    </location>
</feature>
<comment type="caution">
    <text evidence="2">The sequence shown here is derived from an EMBL/GenBank/DDBJ whole genome shotgun (WGS) entry which is preliminary data.</text>
</comment>
<sequence length="97" mass="11152">MVVHSTLIVSLSIEEVQAKDWEANGYQRTRLKTSYHACKFILHLKINTRLLSLAHSIPLRTHACRLACVMLRDCMEVFMDDFTVYSTSFDACLENLS</sequence>
<reference evidence="2" key="1">
    <citation type="submission" date="2018-05" db="EMBL/GenBank/DDBJ databases">
        <title>Draft genome of Mucuna pruriens seed.</title>
        <authorList>
            <person name="Nnadi N.E."/>
            <person name="Vos R."/>
            <person name="Hasami M.H."/>
            <person name="Devisetty U.K."/>
            <person name="Aguiy J.C."/>
        </authorList>
    </citation>
    <scope>NUCLEOTIDE SEQUENCE [LARGE SCALE GENOMIC DNA]</scope>
    <source>
        <strain evidence="2">JCA_2017</strain>
    </source>
</reference>
<dbReference type="EMBL" id="QJKJ01000853">
    <property type="protein sequence ID" value="RDY10367.1"/>
    <property type="molecule type" value="Genomic_DNA"/>
</dbReference>
<feature type="non-terminal residue" evidence="2">
    <location>
        <position position="1"/>
    </location>
</feature>
<evidence type="ECO:0000256" key="1">
    <source>
        <dbReference type="SAM" id="SignalP"/>
    </source>
</evidence>
<accession>A0A371I5P4</accession>
<dbReference type="OrthoDB" id="8038132at2759"/>
<dbReference type="AlphaFoldDB" id="A0A371I5P4"/>
<evidence type="ECO:0000313" key="2">
    <source>
        <dbReference type="EMBL" id="RDY10367.1"/>
    </source>
</evidence>
<evidence type="ECO:0000313" key="3">
    <source>
        <dbReference type="Proteomes" id="UP000257109"/>
    </source>
</evidence>
<proteinExistence type="predicted"/>
<gene>
    <name evidence="2" type="ORF">CR513_05120</name>
</gene>
<protein>
    <submittedName>
        <fullName evidence="2">Uncharacterized protein</fullName>
    </submittedName>
</protein>
<organism evidence="2 3">
    <name type="scientific">Mucuna pruriens</name>
    <name type="common">Velvet bean</name>
    <name type="synonym">Dolichos pruriens</name>
    <dbReference type="NCBI Taxonomy" id="157652"/>
    <lineage>
        <taxon>Eukaryota</taxon>
        <taxon>Viridiplantae</taxon>
        <taxon>Streptophyta</taxon>
        <taxon>Embryophyta</taxon>
        <taxon>Tracheophyta</taxon>
        <taxon>Spermatophyta</taxon>
        <taxon>Magnoliopsida</taxon>
        <taxon>eudicotyledons</taxon>
        <taxon>Gunneridae</taxon>
        <taxon>Pentapetalae</taxon>
        <taxon>rosids</taxon>
        <taxon>fabids</taxon>
        <taxon>Fabales</taxon>
        <taxon>Fabaceae</taxon>
        <taxon>Papilionoideae</taxon>
        <taxon>50 kb inversion clade</taxon>
        <taxon>NPAAA clade</taxon>
        <taxon>indigoferoid/millettioid clade</taxon>
        <taxon>Phaseoleae</taxon>
        <taxon>Mucuna</taxon>
    </lineage>
</organism>
<keyword evidence="3" id="KW-1185">Reference proteome</keyword>
<dbReference type="Proteomes" id="UP000257109">
    <property type="component" value="Unassembled WGS sequence"/>
</dbReference>
<name>A0A371I5P4_MUCPR</name>
<feature type="signal peptide" evidence="1">
    <location>
        <begin position="1"/>
        <end position="18"/>
    </location>
</feature>